<name>A0A0R0C7Z4_9GAMM</name>
<keyword evidence="1" id="KW-0812">Transmembrane</keyword>
<gene>
    <name evidence="2" type="ORF">ABB27_15610</name>
</gene>
<evidence type="ECO:0000256" key="1">
    <source>
        <dbReference type="SAM" id="Phobius"/>
    </source>
</evidence>
<comment type="caution">
    <text evidence="2">The sequence shown here is derived from an EMBL/GenBank/DDBJ whole genome shotgun (WGS) entry which is preliminary data.</text>
</comment>
<keyword evidence="1" id="KW-0472">Membrane</keyword>
<reference evidence="2 3" key="1">
    <citation type="submission" date="2015-05" db="EMBL/GenBank/DDBJ databases">
        <title>Genome sequencing and analysis of members of genus Stenotrophomonas.</title>
        <authorList>
            <person name="Patil P.P."/>
            <person name="Midha S."/>
            <person name="Patil P.B."/>
        </authorList>
    </citation>
    <scope>NUCLEOTIDE SEQUENCE [LARGE SCALE GENOMIC DNA]</scope>
    <source>
        <strain evidence="2 3">DSM 18941</strain>
    </source>
</reference>
<evidence type="ECO:0008006" key="4">
    <source>
        <dbReference type="Google" id="ProtNLM"/>
    </source>
</evidence>
<dbReference type="OrthoDB" id="7861956at2"/>
<keyword evidence="3" id="KW-1185">Reference proteome</keyword>
<keyword evidence="1" id="KW-1133">Transmembrane helix</keyword>
<dbReference type="AlphaFoldDB" id="A0A0R0C7Z4"/>
<organism evidence="2 3">
    <name type="scientific">Stenotrophomonas terrae</name>
    <dbReference type="NCBI Taxonomy" id="405446"/>
    <lineage>
        <taxon>Bacteria</taxon>
        <taxon>Pseudomonadati</taxon>
        <taxon>Pseudomonadota</taxon>
        <taxon>Gammaproteobacteria</taxon>
        <taxon>Lysobacterales</taxon>
        <taxon>Lysobacteraceae</taxon>
        <taxon>Stenotrophomonas</taxon>
    </lineage>
</organism>
<evidence type="ECO:0000313" key="3">
    <source>
        <dbReference type="Proteomes" id="UP000051863"/>
    </source>
</evidence>
<protein>
    <recommendedName>
        <fullName evidence="4">Transmembrane protein</fullName>
    </recommendedName>
</protein>
<dbReference type="RefSeq" id="WP_057629701.1">
    <property type="nucleotide sequence ID" value="NZ_LDJJ01000055.1"/>
</dbReference>
<dbReference type="PATRIC" id="fig|405446.3.peg.2877"/>
<dbReference type="EMBL" id="LDJJ01000055">
    <property type="protein sequence ID" value="KRG65424.1"/>
    <property type="molecule type" value="Genomic_DNA"/>
</dbReference>
<accession>A0A0R0C7Z4</accession>
<evidence type="ECO:0000313" key="2">
    <source>
        <dbReference type="EMBL" id="KRG65424.1"/>
    </source>
</evidence>
<dbReference type="Proteomes" id="UP000051863">
    <property type="component" value="Unassembled WGS sequence"/>
</dbReference>
<feature type="transmembrane region" description="Helical" evidence="1">
    <location>
        <begin position="52"/>
        <end position="75"/>
    </location>
</feature>
<sequence>MKKHELLYARLRRTAMVWLAVYPTVLLVLMLLRASAIDFRHWPLPLRALGTTLIVVPIVVNISAPLVEALVAKIMRHWLHYRRSRLPHQ</sequence>
<proteinExistence type="predicted"/>